<organism evidence="4 5">
    <name type="scientific">Chryseobacterium formosense</name>
    <dbReference type="NCBI Taxonomy" id="236814"/>
    <lineage>
        <taxon>Bacteria</taxon>
        <taxon>Pseudomonadati</taxon>
        <taxon>Bacteroidota</taxon>
        <taxon>Flavobacteriia</taxon>
        <taxon>Flavobacteriales</taxon>
        <taxon>Weeksellaceae</taxon>
        <taxon>Chryseobacterium group</taxon>
        <taxon>Chryseobacterium</taxon>
    </lineage>
</organism>
<dbReference type="Pfam" id="PF13505">
    <property type="entry name" value="OMP_b-brl"/>
    <property type="match status" value="1"/>
</dbReference>
<dbReference type="AlphaFoldDB" id="A0A085Z6Z4"/>
<dbReference type="Gene3D" id="2.40.160.20">
    <property type="match status" value="1"/>
</dbReference>
<protein>
    <recommendedName>
        <fullName evidence="3">Outer membrane protein beta-barrel domain-containing protein</fullName>
    </recommendedName>
</protein>
<feature type="domain" description="Outer membrane protein beta-barrel" evidence="3">
    <location>
        <begin position="92"/>
        <end position="268"/>
    </location>
</feature>
<dbReference type="InterPro" id="IPR011250">
    <property type="entry name" value="OMP/PagP_B-barrel"/>
</dbReference>
<feature type="chain" id="PRO_5001800511" description="Outer membrane protein beta-barrel domain-containing protein" evidence="2">
    <location>
        <begin position="21"/>
        <end position="294"/>
    </location>
</feature>
<comment type="caution">
    <text evidence="4">The sequence shown here is derived from an EMBL/GenBank/DDBJ whole genome shotgun (WGS) entry which is preliminary data.</text>
</comment>
<dbReference type="SUPFAM" id="SSF56925">
    <property type="entry name" value="OMPA-like"/>
    <property type="match status" value="1"/>
</dbReference>
<dbReference type="Proteomes" id="UP000028713">
    <property type="component" value="Unassembled WGS sequence"/>
</dbReference>
<dbReference type="OrthoDB" id="1237633at2"/>
<dbReference type="STRING" id="236814.IX39_05995"/>
<evidence type="ECO:0000313" key="4">
    <source>
        <dbReference type="EMBL" id="KFF00208.1"/>
    </source>
</evidence>
<evidence type="ECO:0000256" key="2">
    <source>
        <dbReference type="SAM" id="SignalP"/>
    </source>
</evidence>
<keyword evidence="1 2" id="KW-0732">Signal</keyword>
<evidence type="ECO:0000259" key="3">
    <source>
        <dbReference type="Pfam" id="PF13505"/>
    </source>
</evidence>
<accession>A0A085Z6Z4</accession>
<dbReference type="RefSeq" id="WP_034674256.1">
    <property type="nucleotide sequence ID" value="NZ_FPAP01000002.1"/>
</dbReference>
<name>A0A085Z6Z4_9FLAO</name>
<dbReference type="InterPro" id="IPR027385">
    <property type="entry name" value="Beta-barrel_OMP"/>
</dbReference>
<keyword evidence="5" id="KW-1185">Reference proteome</keyword>
<feature type="signal peptide" evidence="2">
    <location>
        <begin position="1"/>
        <end position="20"/>
    </location>
</feature>
<dbReference type="eggNOG" id="ENOG502ZZIJ">
    <property type="taxonomic scope" value="Bacteria"/>
</dbReference>
<proteinExistence type="predicted"/>
<dbReference type="EMBL" id="JPRP01000001">
    <property type="protein sequence ID" value="KFF00208.1"/>
    <property type="molecule type" value="Genomic_DNA"/>
</dbReference>
<evidence type="ECO:0000313" key="5">
    <source>
        <dbReference type="Proteomes" id="UP000028713"/>
    </source>
</evidence>
<evidence type="ECO:0000256" key="1">
    <source>
        <dbReference type="ARBA" id="ARBA00022729"/>
    </source>
</evidence>
<sequence>MLLRKIILLFSAIVFIQTFAQRKKTDTVYVYEKVIVYDTIYIEKAIKIKLAHLTFSPLQIQHQEILSNSKIINKEDLEEQIKKTSNTGFKYGIQAGIGLKNANWAENLSGKKQQFGQNLGIWISKSIINPNFSLMLSANVFHWNSTFDLDANREETFLNGFYFTENSKPLLFQRFNNKHYEYVVQLKAIYEWKNFRPFAGFLINKNRYKMQFLVPENNILNKLDDFKSDQINLGFSFGLQYRIFSRFLIDLEYQHYKIRNLSLKNSSFDFDIFKTNNTFAERKISLGISYFISK</sequence>
<reference evidence="4 5" key="1">
    <citation type="submission" date="2014-07" db="EMBL/GenBank/DDBJ databases">
        <title>Genome of Chryseobacterium formosense LMG 24722.</title>
        <authorList>
            <person name="Pipes S.E."/>
            <person name="Stropko S.J."/>
            <person name="Newman J.D."/>
        </authorList>
    </citation>
    <scope>NUCLEOTIDE SEQUENCE [LARGE SCALE GENOMIC DNA]</scope>
    <source>
        <strain evidence="4 5">LMG 24722</strain>
    </source>
</reference>
<gene>
    <name evidence="4" type="ORF">IX39_05995</name>
</gene>